<dbReference type="SUPFAM" id="SSF52540">
    <property type="entry name" value="P-loop containing nucleoside triphosphate hydrolases"/>
    <property type="match status" value="1"/>
</dbReference>
<evidence type="ECO:0000313" key="2">
    <source>
        <dbReference type="EMBL" id="NYI96913.1"/>
    </source>
</evidence>
<dbReference type="InterPro" id="IPR027417">
    <property type="entry name" value="P-loop_NTPase"/>
</dbReference>
<organism evidence="2 3">
    <name type="scientific">Streptomonospora nanhaiensis</name>
    <dbReference type="NCBI Taxonomy" id="1323731"/>
    <lineage>
        <taxon>Bacteria</taxon>
        <taxon>Bacillati</taxon>
        <taxon>Actinomycetota</taxon>
        <taxon>Actinomycetes</taxon>
        <taxon>Streptosporangiales</taxon>
        <taxon>Nocardiopsidaceae</taxon>
        <taxon>Streptomonospora</taxon>
    </lineage>
</organism>
<comment type="caution">
    <text evidence="2">The sequence shown here is derived from an EMBL/GenBank/DDBJ whole genome shotgun (WGS) entry which is preliminary data.</text>
</comment>
<protein>
    <submittedName>
        <fullName evidence="2">Putative ATPase</fullName>
    </submittedName>
</protein>
<feature type="domain" description="NadR/Ttd14 AAA" evidence="1">
    <location>
        <begin position="22"/>
        <end position="185"/>
    </location>
</feature>
<evidence type="ECO:0000259" key="1">
    <source>
        <dbReference type="Pfam" id="PF13521"/>
    </source>
</evidence>
<dbReference type="Proteomes" id="UP000575985">
    <property type="component" value="Unassembled WGS sequence"/>
</dbReference>
<dbReference type="EMBL" id="JACCFO010000001">
    <property type="protein sequence ID" value="NYI96913.1"/>
    <property type="molecule type" value="Genomic_DNA"/>
</dbReference>
<evidence type="ECO:0000313" key="3">
    <source>
        <dbReference type="Proteomes" id="UP000575985"/>
    </source>
</evidence>
<dbReference type="RefSeq" id="WP_179768193.1">
    <property type="nucleotide sequence ID" value="NZ_JACCFO010000001.1"/>
</dbReference>
<name>A0A853BP16_9ACTN</name>
<reference evidence="2 3" key="1">
    <citation type="submission" date="2020-07" db="EMBL/GenBank/DDBJ databases">
        <title>Sequencing the genomes of 1000 actinobacteria strains.</title>
        <authorList>
            <person name="Klenk H.-P."/>
        </authorList>
    </citation>
    <scope>NUCLEOTIDE SEQUENCE [LARGE SCALE GENOMIC DNA]</scope>
    <source>
        <strain evidence="2 3">DSM 45927</strain>
    </source>
</reference>
<keyword evidence="3" id="KW-1185">Reference proteome</keyword>
<dbReference type="Gene3D" id="3.40.50.300">
    <property type="entry name" value="P-loop containing nucleotide triphosphate hydrolases"/>
    <property type="match status" value="1"/>
</dbReference>
<dbReference type="Pfam" id="PF13521">
    <property type="entry name" value="AAA_28"/>
    <property type="match status" value="1"/>
</dbReference>
<proteinExistence type="predicted"/>
<sequence>MAADTPGLPVAPADHRRTDRFFVVTGGPGAGKSTLLAHLRPLGLACAPEAGRAVIRDQRAVGGRGLPWVDPALFAELMLSWDLRSHREAAAHEGAVVFDRGVVDVLGYLRLSGLAVPDHVRTAARAVRYHPRVFVAPPWPEIYRTDGERRQSRAEAERTHEAMVAAYTEYGYEPVELPRVPPAERAAFVADAVAAWGRG</sequence>
<gene>
    <name evidence="2" type="ORF">HNR12_003190</name>
</gene>
<dbReference type="AlphaFoldDB" id="A0A853BP16"/>
<accession>A0A853BP16</accession>
<dbReference type="InterPro" id="IPR038727">
    <property type="entry name" value="NadR/Ttd14_AAA_dom"/>
</dbReference>